<name>A0ABQ4IKH2_9ACTN</name>
<reference evidence="2 3" key="1">
    <citation type="submission" date="2021-01" db="EMBL/GenBank/DDBJ databases">
        <title>Whole genome shotgun sequence of Verrucosispora gifhornensis NBRC 16317.</title>
        <authorList>
            <person name="Komaki H."/>
            <person name="Tamura T."/>
        </authorList>
    </citation>
    <scope>NUCLEOTIDE SEQUENCE [LARGE SCALE GENOMIC DNA]</scope>
    <source>
        <strain evidence="2 3">NBRC 16317</strain>
    </source>
</reference>
<feature type="region of interest" description="Disordered" evidence="1">
    <location>
        <begin position="347"/>
        <end position="371"/>
    </location>
</feature>
<dbReference type="RefSeq" id="WP_204292748.1">
    <property type="nucleotide sequence ID" value="NZ_BAAAGZ010000063.1"/>
</dbReference>
<evidence type="ECO:0000313" key="3">
    <source>
        <dbReference type="Proteomes" id="UP000647860"/>
    </source>
</evidence>
<protein>
    <recommendedName>
        <fullName evidence="4">IrrE N-terminal-like domain-containing protein</fullName>
    </recommendedName>
</protein>
<comment type="caution">
    <text evidence="2">The sequence shown here is derived from an EMBL/GenBank/DDBJ whole genome shotgun (WGS) entry which is preliminary data.</text>
</comment>
<evidence type="ECO:0000256" key="1">
    <source>
        <dbReference type="SAM" id="MobiDB-lite"/>
    </source>
</evidence>
<organism evidence="2 3">
    <name type="scientific">Micromonospora gifhornensis</name>
    <dbReference type="NCBI Taxonomy" id="84594"/>
    <lineage>
        <taxon>Bacteria</taxon>
        <taxon>Bacillati</taxon>
        <taxon>Actinomycetota</taxon>
        <taxon>Actinomycetes</taxon>
        <taxon>Micromonosporales</taxon>
        <taxon>Micromonosporaceae</taxon>
        <taxon>Micromonospora</taxon>
    </lineage>
</organism>
<feature type="compositionally biased region" description="Low complexity" evidence="1">
    <location>
        <begin position="1"/>
        <end position="17"/>
    </location>
</feature>
<proteinExistence type="predicted"/>
<feature type="region of interest" description="Disordered" evidence="1">
    <location>
        <begin position="1"/>
        <end position="31"/>
    </location>
</feature>
<keyword evidence="3" id="KW-1185">Reference proteome</keyword>
<gene>
    <name evidence="2" type="ORF">Vgi01_51060</name>
</gene>
<sequence length="371" mass="40114">MATNSPQATQATAATPAGGRKRRAGVPAGGDGERADLLAKIKADFDARLAAMAAEPARWVEFIDHVAAFGARYSLGNQILLLVQAEERGIAPRYFLPYGRKDGSTGWRAHRRYVRAGETAFKIWAPVRRRPTEEQAAEWEAAGRAVRREPSGRPAVQVVGFRLGNTFELSQTDGEPFTPPTVVQRRRLHQRGDGPQLLVGDDPTGVFDDLVRLITDQGYRFDLVAPYTGRLSDANGVTVRDRGVQVVQVRDDVDAAQRTKTTLHELAHIRCGHLDATGGAATVHRGRAETEAESVAHIVLRALGMDTAAYSDAYVLGWADGDLDLIKECAETVLRVARQILTDLTDESDPVLRGPDEPAPAANAGCGPEAA</sequence>
<evidence type="ECO:0000313" key="2">
    <source>
        <dbReference type="EMBL" id="GIJ18422.1"/>
    </source>
</evidence>
<accession>A0ABQ4IKH2</accession>
<dbReference type="Proteomes" id="UP000647860">
    <property type="component" value="Unassembled WGS sequence"/>
</dbReference>
<evidence type="ECO:0008006" key="4">
    <source>
        <dbReference type="Google" id="ProtNLM"/>
    </source>
</evidence>
<dbReference type="EMBL" id="BOPA01000040">
    <property type="protein sequence ID" value="GIJ18422.1"/>
    <property type="molecule type" value="Genomic_DNA"/>
</dbReference>